<dbReference type="Pfam" id="PF21982">
    <property type="entry name" value="RecX_HTH1"/>
    <property type="match status" value="1"/>
</dbReference>
<dbReference type="HAMAP" id="MF_01114">
    <property type="entry name" value="RecX"/>
    <property type="match status" value="1"/>
</dbReference>
<reference evidence="8 9" key="1">
    <citation type="submission" date="2021-02" db="EMBL/GenBank/DDBJ databases">
        <title>Alicyclobacillus curvatus sp. nov. and Alicyclobacillus mengziensis sp. nov., two acidophilic bacteria isolated from acid mine drainage.</title>
        <authorList>
            <person name="Huang Y."/>
        </authorList>
    </citation>
    <scope>NUCLEOTIDE SEQUENCE [LARGE SCALE GENOMIC DNA]</scope>
    <source>
        <strain evidence="8 9">S30H14</strain>
    </source>
</reference>
<gene>
    <name evidence="5" type="primary">recX</name>
    <name evidence="8" type="ORF">JZ786_12475</name>
</gene>
<evidence type="ECO:0000256" key="5">
    <source>
        <dbReference type="HAMAP-Rule" id="MF_01114"/>
    </source>
</evidence>
<dbReference type="KEGG" id="afx:JZ786_12475"/>
<evidence type="ECO:0000259" key="7">
    <source>
        <dbReference type="Pfam" id="PF21982"/>
    </source>
</evidence>
<dbReference type="InterPro" id="IPR053926">
    <property type="entry name" value="RecX_HTH_1st"/>
</dbReference>
<comment type="similarity">
    <text evidence="2 5">Belongs to the RecX family.</text>
</comment>
<evidence type="ECO:0000313" key="8">
    <source>
        <dbReference type="EMBL" id="QSO45407.1"/>
    </source>
</evidence>
<dbReference type="GO" id="GO:0006282">
    <property type="term" value="P:regulation of DNA repair"/>
    <property type="evidence" value="ECO:0007669"/>
    <property type="project" value="UniProtKB-UniRule"/>
</dbReference>
<accession>A0A9X7Z4I7</accession>
<dbReference type="Pfam" id="PF21981">
    <property type="entry name" value="RecX_HTH3"/>
    <property type="match status" value="1"/>
</dbReference>
<proteinExistence type="inferred from homology"/>
<feature type="domain" description="RecX third three-helical" evidence="6">
    <location>
        <begin position="160"/>
        <end position="206"/>
    </location>
</feature>
<dbReference type="EMBL" id="CP071182">
    <property type="protein sequence ID" value="QSO45407.1"/>
    <property type="molecule type" value="Genomic_DNA"/>
</dbReference>
<protein>
    <recommendedName>
        <fullName evidence="3 5">Regulatory protein RecX</fullName>
    </recommendedName>
</protein>
<dbReference type="Proteomes" id="UP000663505">
    <property type="component" value="Chromosome"/>
</dbReference>
<evidence type="ECO:0000259" key="6">
    <source>
        <dbReference type="Pfam" id="PF21981"/>
    </source>
</evidence>
<feature type="domain" description="RecX first three-helical" evidence="7">
    <location>
        <begin position="70"/>
        <end position="106"/>
    </location>
</feature>
<evidence type="ECO:0000313" key="9">
    <source>
        <dbReference type="Proteomes" id="UP000663505"/>
    </source>
</evidence>
<dbReference type="GO" id="GO:0005737">
    <property type="term" value="C:cytoplasm"/>
    <property type="evidence" value="ECO:0007669"/>
    <property type="project" value="UniProtKB-SubCell"/>
</dbReference>
<evidence type="ECO:0000256" key="2">
    <source>
        <dbReference type="ARBA" id="ARBA00009695"/>
    </source>
</evidence>
<evidence type="ECO:0000256" key="3">
    <source>
        <dbReference type="ARBA" id="ARBA00018111"/>
    </source>
</evidence>
<comment type="function">
    <text evidence="5">Modulates RecA activity.</text>
</comment>
<dbReference type="InterPro" id="IPR003783">
    <property type="entry name" value="Regulatory_RecX"/>
</dbReference>
<dbReference type="Gene3D" id="1.10.10.10">
    <property type="entry name" value="Winged helix-like DNA-binding domain superfamily/Winged helix DNA-binding domain"/>
    <property type="match status" value="2"/>
</dbReference>
<evidence type="ECO:0000256" key="4">
    <source>
        <dbReference type="ARBA" id="ARBA00022490"/>
    </source>
</evidence>
<keyword evidence="9" id="KW-1185">Reference proteome</keyword>
<dbReference type="PANTHER" id="PTHR33602:SF1">
    <property type="entry name" value="REGULATORY PROTEIN RECX FAMILY PROTEIN"/>
    <property type="match status" value="1"/>
</dbReference>
<keyword evidence="4 5" id="KW-0963">Cytoplasm</keyword>
<sequence>MTNNPLSTILGHEPANHNPDLIRILFDNRDPLEVPISTWVDFGLKDGLPVIPEVMLELEEAAALSKWEVRALSYISFKPRTKSEVIRYLTRKGATVEAAELVTEKLRQHGYLSDKDYALMFVQSYEKRASRKEIAWRLGQRGVRQEDVSEALGDPEVYEGELEAAILIAKKTLRSGKQSDMQTIRQRIWNRLQRKGFSVETARMAMDRVMSEIESIAHSDFLDND</sequence>
<name>A0A9X7Z4I7_9BACL</name>
<dbReference type="RefSeq" id="WP_206654777.1">
    <property type="nucleotide sequence ID" value="NZ_CP071182.1"/>
</dbReference>
<organism evidence="8 9">
    <name type="scientific">Alicyclobacillus mengziensis</name>
    <dbReference type="NCBI Taxonomy" id="2931921"/>
    <lineage>
        <taxon>Bacteria</taxon>
        <taxon>Bacillati</taxon>
        <taxon>Bacillota</taxon>
        <taxon>Bacilli</taxon>
        <taxon>Bacillales</taxon>
        <taxon>Alicyclobacillaceae</taxon>
        <taxon>Alicyclobacillus</taxon>
    </lineage>
</organism>
<evidence type="ECO:0000256" key="1">
    <source>
        <dbReference type="ARBA" id="ARBA00004496"/>
    </source>
</evidence>
<comment type="subcellular location">
    <subcellularLocation>
        <location evidence="1 5">Cytoplasm</location>
    </subcellularLocation>
</comment>
<dbReference type="PANTHER" id="PTHR33602">
    <property type="entry name" value="REGULATORY PROTEIN RECX FAMILY PROTEIN"/>
    <property type="match status" value="1"/>
</dbReference>
<dbReference type="InterPro" id="IPR053925">
    <property type="entry name" value="RecX_HTH_3rd"/>
</dbReference>
<dbReference type="InterPro" id="IPR036388">
    <property type="entry name" value="WH-like_DNA-bd_sf"/>
</dbReference>
<dbReference type="AlphaFoldDB" id="A0A9X7Z4I7"/>